<keyword evidence="1" id="KW-1133">Transmembrane helix</keyword>
<feature type="transmembrane region" description="Helical" evidence="1">
    <location>
        <begin position="21"/>
        <end position="43"/>
    </location>
</feature>
<sequence>MMMPSGQRRDARTDEAQSAAEIFRVRILLGLVTAVGLVSALVGDGVWDPLSWLALALATPPAAVAWAWRAR</sequence>
<dbReference type="RefSeq" id="WP_013721153.1">
    <property type="nucleotide sequence ID" value="NC_015422.1"/>
</dbReference>
<evidence type="ECO:0000313" key="2">
    <source>
        <dbReference type="EMBL" id="AEB82527.1"/>
    </source>
</evidence>
<organism evidence="2 3">
    <name type="scientific">Alicycliphilus denitrificans (strain DSM 14773 / CIP 107495 / K601)</name>
    <dbReference type="NCBI Taxonomy" id="596154"/>
    <lineage>
        <taxon>Bacteria</taxon>
        <taxon>Pseudomonadati</taxon>
        <taxon>Pseudomonadota</taxon>
        <taxon>Betaproteobacteria</taxon>
        <taxon>Burkholderiales</taxon>
        <taxon>Comamonadaceae</taxon>
        <taxon>Alicycliphilus</taxon>
    </lineage>
</organism>
<reference evidence="2 3" key="1">
    <citation type="journal article" date="2011" name="J. Bacteriol.">
        <title>Genome Sequences of Alicycliphilus denitrificans Strains BC and K601T.</title>
        <authorList>
            <person name="Oosterkamp M.J."/>
            <person name="Veuskens T."/>
            <person name="Plugge C.M."/>
            <person name="Langenhoff A.A."/>
            <person name="Gerritse J."/>
            <person name="van Berkel W.J."/>
            <person name="Pieper D.H."/>
            <person name="Junca H."/>
            <person name="Goodwin L.A."/>
            <person name="Daligault H.E."/>
            <person name="Bruce D.C."/>
            <person name="Detter J.C."/>
            <person name="Tapia R."/>
            <person name="Han C.S."/>
            <person name="Land M.L."/>
            <person name="Hauser L.J."/>
            <person name="Smidt H."/>
            <person name="Stams A.J."/>
        </authorList>
    </citation>
    <scope>NUCLEOTIDE SEQUENCE [LARGE SCALE GENOMIC DNA]</scope>
    <source>
        <strain evidence="3">DSM 14773 / CIP 107495 / K601</strain>
    </source>
</reference>
<name>F4GCS4_ALIDK</name>
<feature type="transmembrane region" description="Helical" evidence="1">
    <location>
        <begin position="49"/>
        <end position="68"/>
    </location>
</feature>
<evidence type="ECO:0000313" key="3">
    <source>
        <dbReference type="Proteomes" id="UP000007938"/>
    </source>
</evidence>
<dbReference type="OrthoDB" id="6902852at2"/>
<dbReference type="KEGG" id="adk:Alide2_0089"/>
<dbReference type="HOGENOM" id="CLU_200178_3_0_4"/>
<dbReference type="AlphaFoldDB" id="F4GCS4"/>
<dbReference type="Proteomes" id="UP000007938">
    <property type="component" value="Chromosome"/>
</dbReference>
<protein>
    <submittedName>
        <fullName evidence="2">Uncharacterized protein</fullName>
    </submittedName>
</protein>
<keyword evidence="1" id="KW-0472">Membrane</keyword>
<keyword evidence="3" id="KW-1185">Reference proteome</keyword>
<proteinExistence type="predicted"/>
<reference evidence="2 3" key="2">
    <citation type="submission" date="2011-04" db="EMBL/GenBank/DDBJ databases">
        <title>Complete sequence of chromosome of Alicycliphilus denitrificans K601.</title>
        <authorList>
            <consortium name="US DOE Joint Genome Institute"/>
            <person name="Lucas S."/>
            <person name="Han J."/>
            <person name="Lapidus A."/>
            <person name="Cheng J.-F."/>
            <person name="Goodwin L."/>
            <person name="Pitluck S."/>
            <person name="Peters L."/>
            <person name="Zeytun A."/>
            <person name="Detter J.C."/>
            <person name="Han C."/>
            <person name="Tapia R."/>
            <person name="Land M."/>
            <person name="Hauser L."/>
            <person name="Kyrpides N."/>
            <person name="Ivanova N."/>
            <person name="Mikhailova N."/>
            <person name="Pagani I."/>
            <person name="Oosterkamp M."/>
            <person name="Pieper D."/>
            <person name="van Berkel W."/>
            <person name="Langenhoff A."/>
            <person name="Smidt H."/>
            <person name="Stams A."/>
            <person name="Woyke T."/>
        </authorList>
    </citation>
    <scope>NUCLEOTIDE SEQUENCE [LARGE SCALE GENOMIC DNA]</scope>
    <source>
        <strain evidence="3">DSM 14773 / CIP 107495 / K601</strain>
    </source>
</reference>
<accession>F4GCS4</accession>
<dbReference type="EMBL" id="CP002657">
    <property type="protein sequence ID" value="AEB82527.1"/>
    <property type="molecule type" value="Genomic_DNA"/>
</dbReference>
<dbReference type="eggNOG" id="ENOG50314WM">
    <property type="taxonomic scope" value="Bacteria"/>
</dbReference>
<gene>
    <name evidence="2" type="ordered locus">Alide2_0089</name>
</gene>
<evidence type="ECO:0000256" key="1">
    <source>
        <dbReference type="SAM" id="Phobius"/>
    </source>
</evidence>
<keyword evidence="1" id="KW-0812">Transmembrane</keyword>